<gene>
    <name evidence="1" type="ORF">CEXT_691771</name>
</gene>
<proteinExistence type="predicted"/>
<organism evidence="1 2">
    <name type="scientific">Caerostris extrusa</name>
    <name type="common">Bark spider</name>
    <name type="synonym">Caerostris bankana</name>
    <dbReference type="NCBI Taxonomy" id="172846"/>
    <lineage>
        <taxon>Eukaryota</taxon>
        <taxon>Metazoa</taxon>
        <taxon>Ecdysozoa</taxon>
        <taxon>Arthropoda</taxon>
        <taxon>Chelicerata</taxon>
        <taxon>Arachnida</taxon>
        <taxon>Araneae</taxon>
        <taxon>Araneomorphae</taxon>
        <taxon>Entelegynae</taxon>
        <taxon>Araneoidea</taxon>
        <taxon>Araneidae</taxon>
        <taxon>Caerostris</taxon>
    </lineage>
</organism>
<protein>
    <submittedName>
        <fullName evidence="1">Uncharacterized protein</fullName>
    </submittedName>
</protein>
<comment type="caution">
    <text evidence="1">The sequence shown here is derived from an EMBL/GenBank/DDBJ whole genome shotgun (WGS) entry which is preliminary data.</text>
</comment>
<accession>A0AAV4M642</accession>
<dbReference type="Proteomes" id="UP001054945">
    <property type="component" value="Unassembled WGS sequence"/>
</dbReference>
<keyword evidence="2" id="KW-1185">Reference proteome</keyword>
<dbReference type="AlphaFoldDB" id="A0AAV4M642"/>
<name>A0AAV4M642_CAEEX</name>
<evidence type="ECO:0000313" key="1">
    <source>
        <dbReference type="EMBL" id="GIX67305.1"/>
    </source>
</evidence>
<dbReference type="EMBL" id="BPLR01001865">
    <property type="protein sequence ID" value="GIX67305.1"/>
    <property type="molecule type" value="Genomic_DNA"/>
</dbReference>
<reference evidence="1 2" key="1">
    <citation type="submission" date="2021-06" db="EMBL/GenBank/DDBJ databases">
        <title>Caerostris extrusa draft genome.</title>
        <authorList>
            <person name="Kono N."/>
            <person name="Arakawa K."/>
        </authorList>
    </citation>
    <scope>NUCLEOTIDE SEQUENCE [LARGE SCALE GENOMIC DNA]</scope>
</reference>
<evidence type="ECO:0000313" key="2">
    <source>
        <dbReference type="Proteomes" id="UP001054945"/>
    </source>
</evidence>
<sequence>MPSTEVCPFSDHDIQTWDEWHINIFAKWLRDAVSAAVSMEKDVVLKRLEGCNGDIPRSGPGSVLLVCLA</sequence>